<keyword evidence="2" id="KW-1133">Transmembrane helix</keyword>
<feature type="region of interest" description="Disordered" evidence="1">
    <location>
        <begin position="43"/>
        <end position="89"/>
    </location>
</feature>
<protein>
    <recommendedName>
        <fullName evidence="5">Dockerin domain-containing protein</fullName>
    </recommendedName>
</protein>
<organism evidence="3 4">
    <name type="scientific">Candidatus Daviesbacteria bacterium RIFCSPHIGHO2_01_FULL_36_37</name>
    <dbReference type="NCBI Taxonomy" id="1797758"/>
    <lineage>
        <taxon>Bacteria</taxon>
        <taxon>Candidatus Daviesiibacteriota</taxon>
    </lineage>
</organism>
<dbReference type="Pfam" id="PF00404">
    <property type="entry name" value="Dockerin_1"/>
    <property type="match status" value="1"/>
</dbReference>
<comment type="caution">
    <text evidence="3">The sequence shown here is derived from an EMBL/GenBank/DDBJ whole genome shotgun (WGS) entry which is preliminary data.</text>
</comment>
<feature type="compositionally biased region" description="Polar residues" evidence="1">
    <location>
        <begin position="67"/>
        <end position="83"/>
    </location>
</feature>
<evidence type="ECO:0008006" key="5">
    <source>
        <dbReference type="Google" id="ProtNLM"/>
    </source>
</evidence>
<dbReference type="InterPro" id="IPR036439">
    <property type="entry name" value="Dockerin_dom_sf"/>
</dbReference>
<name>A0A1F5ILW1_9BACT</name>
<reference evidence="3 4" key="1">
    <citation type="journal article" date="2016" name="Nat. Commun.">
        <title>Thousands of microbial genomes shed light on interconnected biogeochemical processes in an aquifer system.</title>
        <authorList>
            <person name="Anantharaman K."/>
            <person name="Brown C.T."/>
            <person name="Hug L.A."/>
            <person name="Sharon I."/>
            <person name="Castelle C.J."/>
            <person name="Probst A.J."/>
            <person name="Thomas B.C."/>
            <person name="Singh A."/>
            <person name="Wilkins M.J."/>
            <person name="Karaoz U."/>
            <person name="Brodie E.L."/>
            <person name="Williams K.H."/>
            <person name="Hubbard S.S."/>
            <person name="Banfield J.F."/>
        </authorList>
    </citation>
    <scope>NUCLEOTIDE SEQUENCE [LARGE SCALE GENOMIC DNA]</scope>
</reference>
<evidence type="ECO:0000256" key="1">
    <source>
        <dbReference type="SAM" id="MobiDB-lite"/>
    </source>
</evidence>
<dbReference type="EMBL" id="MFCL01000007">
    <property type="protein sequence ID" value="OGE17336.1"/>
    <property type="molecule type" value="Genomic_DNA"/>
</dbReference>
<dbReference type="GO" id="GO:0004553">
    <property type="term" value="F:hydrolase activity, hydrolyzing O-glycosyl compounds"/>
    <property type="evidence" value="ECO:0007669"/>
    <property type="project" value="InterPro"/>
</dbReference>
<sequence>MHLALPDLSNRDKIILISIAILVALIPVGTYVLSLRMKAQSSASEVTSNVPRTDTPEFSTDPKSELVSLSQQAADQNKQTGLAQPTPEPTAEVFFGPTLKFKISLEARPSAKQATKLFVGIASGKPASGTTPQYIISYQVDVPDIGEYSGLSLAGLTQGSTYTAYLKGQAQIATSSAFLLNPTSNDLGTVKMTTGDVNDDNIINDSDYNLVKGAIGAGPSSSKWNSIYDFNLDNIINSWDLGIIGAHLGKTGESGVVKSTYNSFGDLNKEFAEGPVPSPNQGTTTTPSFFLLDQNFPSPTSTPEDKPGGQTLCKAGYQAFCRDSQREACFRYNSPIYNLLPG</sequence>
<dbReference type="Proteomes" id="UP000178457">
    <property type="component" value="Unassembled WGS sequence"/>
</dbReference>
<gene>
    <name evidence="3" type="ORF">A2858_03285</name>
</gene>
<feature type="compositionally biased region" description="Polar residues" evidence="1">
    <location>
        <begin position="43"/>
        <end position="58"/>
    </location>
</feature>
<dbReference type="STRING" id="1797758.A2858_03285"/>
<dbReference type="SUPFAM" id="SSF63446">
    <property type="entry name" value="Type I dockerin domain"/>
    <property type="match status" value="1"/>
</dbReference>
<dbReference type="GO" id="GO:0000272">
    <property type="term" value="P:polysaccharide catabolic process"/>
    <property type="evidence" value="ECO:0007669"/>
    <property type="project" value="InterPro"/>
</dbReference>
<feature type="transmembrane region" description="Helical" evidence="2">
    <location>
        <begin position="14"/>
        <end position="33"/>
    </location>
</feature>
<dbReference type="Gene3D" id="1.10.1330.10">
    <property type="entry name" value="Dockerin domain"/>
    <property type="match status" value="1"/>
</dbReference>
<dbReference type="InterPro" id="IPR002105">
    <property type="entry name" value="Dockerin_1_rpt"/>
</dbReference>
<evidence type="ECO:0000256" key="2">
    <source>
        <dbReference type="SAM" id="Phobius"/>
    </source>
</evidence>
<keyword evidence="2" id="KW-0812">Transmembrane</keyword>
<evidence type="ECO:0000313" key="4">
    <source>
        <dbReference type="Proteomes" id="UP000178457"/>
    </source>
</evidence>
<evidence type="ECO:0000313" key="3">
    <source>
        <dbReference type="EMBL" id="OGE17336.1"/>
    </source>
</evidence>
<dbReference type="AlphaFoldDB" id="A0A1F5ILW1"/>
<accession>A0A1F5ILW1</accession>
<keyword evidence="2" id="KW-0472">Membrane</keyword>
<proteinExistence type="predicted"/>